<evidence type="ECO:0000313" key="7">
    <source>
        <dbReference type="EMBL" id="KIO31236.1"/>
    </source>
</evidence>
<dbReference type="EMBL" id="KN822965">
    <property type="protein sequence ID" value="KIO31236.1"/>
    <property type="molecule type" value="Genomic_DNA"/>
</dbReference>
<accession>A0A0C3QRB8</accession>
<organism evidence="7 8">
    <name type="scientific">Tulasnella calospora MUT 4182</name>
    <dbReference type="NCBI Taxonomy" id="1051891"/>
    <lineage>
        <taxon>Eukaryota</taxon>
        <taxon>Fungi</taxon>
        <taxon>Dikarya</taxon>
        <taxon>Basidiomycota</taxon>
        <taxon>Agaricomycotina</taxon>
        <taxon>Agaricomycetes</taxon>
        <taxon>Cantharellales</taxon>
        <taxon>Tulasnellaceae</taxon>
        <taxon>Tulasnella</taxon>
    </lineage>
</organism>
<dbReference type="Pfam" id="PF04227">
    <property type="entry name" value="Indigoidine_A"/>
    <property type="match status" value="1"/>
</dbReference>
<dbReference type="Proteomes" id="UP000054248">
    <property type="component" value="Unassembled WGS sequence"/>
</dbReference>
<dbReference type="InterPro" id="IPR022830">
    <property type="entry name" value="Indigdn_synthA-like"/>
</dbReference>
<evidence type="ECO:0000313" key="8">
    <source>
        <dbReference type="Proteomes" id="UP000054248"/>
    </source>
</evidence>
<sequence length="782" mass="83258">MTSLSRPARRALQRLSSKQRNISSIASAKERIPLDVLPEVEDALETGKPVVALESTIITHGMPYPTNIETTYSLENIIRKKGAVPATIGMLNGRVKIGLDKDNLERLGAPRTNNKVYKVSRRDIAPVIALGKDGGTTISGTMILAAQAGIRVFATGGLGGVHRGGEITWDVSADLTELGRTPVAVVAAGAKSILDIGRTLEYLETQGVTVATYGEQDDFPAFFTPSSGFKSPWRVNNPADAARIIHMSDQLGLGGGQFFGVPIPESHYAEGAAIQAAVDRAVRESEENGMSARGKEVTPWLLNRVAELTRGESLKSNVALIENTALVGAQIAVELAKMSRSKSQPSTQAHPVIPSSSTYKATPVASVKETSTLPAPKLVVIGASAIDITAKAGQRAIESTSSGVVDVTLGGVARNMAEAAHRCSETASTLLLSPTGNDAFATLLKQQSEADIGMRVDGFFVPQTTDGRLGSLRRTPVCNLVLGEDGGLISGVADFNIVDQVTGEEVCKLNLVADSTELVAIDANFPPSTIKTVVKHCVRRGHPVWFEPTSTSKCTRIFPALGSILNSDSFVSPTSPITYASPNTIELAKMYEYTKEHELISSQKHWERLSSFGLAANYRTALEQLTARTASIANERTVPLDFISREGIAQMAVQLLPYFQHLVVKCGERGLLVAMVVPSSSDHVTAWKTDLSQFQITNTTERGETLVLKYFPPLKIDQKEVVSTTGAGDSLVGSLMAAVVKDGGEVFHSPSGLDDLMRRAQGAAVMSLKSSTAVSPLLSSTA</sequence>
<keyword evidence="8" id="KW-1185">Reference proteome</keyword>
<dbReference type="GO" id="GO:0046872">
    <property type="term" value="F:metal ion binding"/>
    <property type="evidence" value="ECO:0007669"/>
    <property type="project" value="UniProtKB-KW"/>
</dbReference>
<evidence type="ECO:0000256" key="1">
    <source>
        <dbReference type="ARBA" id="ARBA00022723"/>
    </source>
</evidence>
<gene>
    <name evidence="7" type="ORF">M407DRAFT_221058</name>
</gene>
<evidence type="ECO:0000256" key="2">
    <source>
        <dbReference type="ARBA" id="ARBA00022801"/>
    </source>
</evidence>
<keyword evidence="1" id="KW-0479">Metal-binding</keyword>
<dbReference type="SUPFAM" id="SSF53613">
    <property type="entry name" value="Ribokinase-like"/>
    <property type="match status" value="1"/>
</dbReference>
<dbReference type="InterPro" id="IPR007342">
    <property type="entry name" value="PsuG"/>
</dbReference>
<protein>
    <recommendedName>
        <fullName evidence="6">Carbohydrate kinase PfkB domain-containing protein</fullName>
    </recommendedName>
</protein>
<dbReference type="HOGENOM" id="CLU_012201_3_2_1"/>
<dbReference type="GO" id="GO:0016798">
    <property type="term" value="F:hydrolase activity, acting on glycosyl bonds"/>
    <property type="evidence" value="ECO:0007669"/>
    <property type="project" value="UniProtKB-KW"/>
</dbReference>
<dbReference type="Gene3D" id="3.40.1190.20">
    <property type="match status" value="1"/>
</dbReference>
<dbReference type="SUPFAM" id="SSF110581">
    <property type="entry name" value="Indigoidine synthase A-like"/>
    <property type="match status" value="1"/>
</dbReference>
<evidence type="ECO:0000259" key="6">
    <source>
        <dbReference type="Pfam" id="PF00294"/>
    </source>
</evidence>
<feature type="domain" description="Carbohydrate kinase PfkB" evidence="6">
    <location>
        <begin position="716"/>
        <end position="776"/>
    </location>
</feature>
<dbReference type="Pfam" id="PF00294">
    <property type="entry name" value="PfkB"/>
    <property type="match status" value="1"/>
</dbReference>
<evidence type="ECO:0000256" key="4">
    <source>
        <dbReference type="ARBA" id="ARBA00023239"/>
    </source>
</evidence>
<dbReference type="STRING" id="1051891.A0A0C3QRB8"/>
<dbReference type="GO" id="GO:0004730">
    <property type="term" value="F:pseudouridylate synthase activity"/>
    <property type="evidence" value="ECO:0007669"/>
    <property type="project" value="InterPro"/>
</dbReference>
<proteinExistence type="inferred from homology"/>
<evidence type="ECO:0000256" key="3">
    <source>
        <dbReference type="ARBA" id="ARBA00023211"/>
    </source>
</evidence>
<dbReference type="AlphaFoldDB" id="A0A0C3QRB8"/>
<dbReference type="InterPro" id="IPR011611">
    <property type="entry name" value="PfkB_dom"/>
</dbReference>
<dbReference type="PANTHER" id="PTHR42909">
    <property type="entry name" value="ZGC:136858"/>
    <property type="match status" value="1"/>
</dbReference>
<keyword evidence="5" id="KW-0326">Glycosidase</keyword>
<dbReference type="OrthoDB" id="198885at2759"/>
<reference evidence="8" key="2">
    <citation type="submission" date="2015-01" db="EMBL/GenBank/DDBJ databases">
        <title>Evolutionary Origins and Diversification of the Mycorrhizal Mutualists.</title>
        <authorList>
            <consortium name="DOE Joint Genome Institute"/>
            <consortium name="Mycorrhizal Genomics Consortium"/>
            <person name="Kohler A."/>
            <person name="Kuo A."/>
            <person name="Nagy L.G."/>
            <person name="Floudas D."/>
            <person name="Copeland A."/>
            <person name="Barry K.W."/>
            <person name="Cichocki N."/>
            <person name="Veneault-Fourrey C."/>
            <person name="LaButti K."/>
            <person name="Lindquist E.A."/>
            <person name="Lipzen A."/>
            <person name="Lundell T."/>
            <person name="Morin E."/>
            <person name="Murat C."/>
            <person name="Riley R."/>
            <person name="Ohm R."/>
            <person name="Sun H."/>
            <person name="Tunlid A."/>
            <person name="Henrissat B."/>
            <person name="Grigoriev I.V."/>
            <person name="Hibbett D.S."/>
            <person name="Martin F."/>
        </authorList>
    </citation>
    <scope>NUCLEOTIDE SEQUENCE [LARGE SCALE GENOMIC DNA]</scope>
    <source>
        <strain evidence="8">MUT 4182</strain>
    </source>
</reference>
<dbReference type="PANTHER" id="PTHR42909:SF1">
    <property type="entry name" value="CARBOHYDRATE KINASE PFKB DOMAIN-CONTAINING PROTEIN"/>
    <property type="match status" value="1"/>
</dbReference>
<name>A0A0C3QRB8_9AGAM</name>
<keyword evidence="3" id="KW-0464">Manganese</keyword>
<dbReference type="Gene3D" id="3.40.1790.10">
    <property type="entry name" value="Indigoidine synthase domain"/>
    <property type="match status" value="1"/>
</dbReference>
<evidence type="ECO:0000256" key="5">
    <source>
        <dbReference type="ARBA" id="ARBA00023295"/>
    </source>
</evidence>
<dbReference type="InterPro" id="IPR029056">
    <property type="entry name" value="Ribokinase-like"/>
</dbReference>
<keyword evidence="2" id="KW-0378">Hydrolase</keyword>
<dbReference type="HAMAP" id="MF_01876">
    <property type="entry name" value="PsiMP_glycosidase"/>
    <property type="match status" value="1"/>
</dbReference>
<keyword evidence="4" id="KW-0456">Lyase</keyword>
<dbReference type="GO" id="GO:0005737">
    <property type="term" value="C:cytoplasm"/>
    <property type="evidence" value="ECO:0007669"/>
    <property type="project" value="TreeGrafter"/>
</dbReference>
<reference evidence="7 8" key="1">
    <citation type="submission" date="2014-04" db="EMBL/GenBank/DDBJ databases">
        <authorList>
            <consortium name="DOE Joint Genome Institute"/>
            <person name="Kuo A."/>
            <person name="Girlanda M."/>
            <person name="Perotto S."/>
            <person name="Kohler A."/>
            <person name="Nagy L.G."/>
            <person name="Floudas D."/>
            <person name="Copeland A."/>
            <person name="Barry K.W."/>
            <person name="Cichocki N."/>
            <person name="Veneault-Fourrey C."/>
            <person name="LaButti K."/>
            <person name="Lindquist E.A."/>
            <person name="Lipzen A."/>
            <person name="Lundell T."/>
            <person name="Morin E."/>
            <person name="Murat C."/>
            <person name="Sun H."/>
            <person name="Tunlid A."/>
            <person name="Henrissat B."/>
            <person name="Grigoriev I.V."/>
            <person name="Hibbett D.S."/>
            <person name="Martin F."/>
            <person name="Nordberg H.P."/>
            <person name="Cantor M.N."/>
            <person name="Hua S.X."/>
        </authorList>
    </citation>
    <scope>NUCLEOTIDE SEQUENCE [LARGE SCALE GENOMIC DNA]</scope>
    <source>
        <strain evidence="7 8">MUT 4182</strain>
    </source>
</reference>